<reference evidence="4" key="1">
    <citation type="journal article" date="2019" name="Int. J. Syst. Evol. Microbiol.">
        <title>The Global Catalogue of Microorganisms (GCM) 10K type strain sequencing project: providing services to taxonomists for standard genome sequencing and annotation.</title>
        <authorList>
            <consortium name="The Broad Institute Genomics Platform"/>
            <consortium name="The Broad Institute Genome Sequencing Center for Infectious Disease"/>
            <person name="Wu L."/>
            <person name="Ma J."/>
        </authorList>
    </citation>
    <scope>NUCLEOTIDE SEQUENCE [LARGE SCALE GENOMIC DNA]</scope>
    <source>
        <strain evidence="4">JCM 16928</strain>
    </source>
</reference>
<gene>
    <name evidence="3" type="ORF">GCM10022235_85670</name>
</gene>
<evidence type="ECO:0000259" key="2">
    <source>
        <dbReference type="Pfam" id="PF26607"/>
    </source>
</evidence>
<dbReference type="SUPFAM" id="SSF89372">
    <property type="entry name" value="Fucose-specific lectin"/>
    <property type="match status" value="2"/>
</dbReference>
<protein>
    <recommendedName>
        <fullName evidence="2">PLL-like beta propeller domain-containing protein</fullName>
    </recommendedName>
</protein>
<keyword evidence="1" id="KW-0732">Signal</keyword>
<organism evidence="3 4">
    <name type="scientific">Kribbella ginsengisoli</name>
    <dbReference type="NCBI Taxonomy" id="363865"/>
    <lineage>
        <taxon>Bacteria</taxon>
        <taxon>Bacillati</taxon>
        <taxon>Actinomycetota</taxon>
        <taxon>Actinomycetes</taxon>
        <taxon>Propionibacteriales</taxon>
        <taxon>Kribbellaceae</taxon>
        <taxon>Kribbella</taxon>
    </lineage>
</organism>
<dbReference type="Proteomes" id="UP001501222">
    <property type="component" value="Unassembled WGS sequence"/>
</dbReference>
<evidence type="ECO:0000313" key="3">
    <source>
        <dbReference type="EMBL" id="GAA3600573.1"/>
    </source>
</evidence>
<feature type="signal peptide" evidence="1">
    <location>
        <begin position="1"/>
        <end position="31"/>
    </location>
</feature>
<comment type="caution">
    <text evidence="3">The sequence shown here is derived from an EMBL/GenBank/DDBJ whole genome shotgun (WGS) entry which is preliminary data.</text>
</comment>
<feature type="chain" id="PRO_5045676176" description="PLL-like beta propeller domain-containing protein" evidence="1">
    <location>
        <begin position="32"/>
        <end position="330"/>
    </location>
</feature>
<name>A0ABP6Z9P3_9ACTN</name>
<dbReference type="Pfam" id="PF26607">
    <property type="entry name" value="DUF8189"/>
    <property type="match status" value="1"/>
</dbReference>
<proteinExistence type="predicted"/>
<dbReference type="PROSITE" id="PS51318">
    <property type="entry name" value="TAT"/>
    <property type="match status" value="1"/>
</dbReference>
<evidence type="ECO:0000256" key="1">
    <source>
        <dbReference type="SAM" id="SignalP"/>
    </source>
</evidence>
<sequence length="330" mass="35754">MPTGRRPARRQWNAALAALFALFVLAGLVRAGTAPASAAQAGQPIYGQGTLALVQTGSSFYMFGVDKTDRIWWRQTSGADGTTGWSAWQQLSGSLRGITAVLNSAGLIELYGVNADGNVYRSKQVAPSVAYWTPWTQLSGQMDSIAAIRDYRGRINLFGTSRPWYASWSSSYRRVETAAGSGAFRDWMSFGTSVRSIAATAGPDQRMHIFGVTDSDKVLYKQEVVPGTIEGWRQIGESFISIAASTGGDGRIVVFGTDRSDRLWQMMETAPKSGQWMPPMQIDGSMRSVATGANVVGRVVLVGVNRTGDTFARKLVGEFWTPWSQLVGAL</sequence>
<evidence type="ECO:0000313" key="4">
    <source>
        <dbReference type="Proteomes" id="UP001501222"/>
    </source>
</evidence>
<feature type="domain" description="PLL-like beta propeller" evidence="2">
    <location>
        <begin position="65"/>
        <end position="330"/>
    </location>
</feature>
<dbReference type="RefSeq" id="WP_344850606.1">
    <property type="nucleotide sequence ID" value="NZ_BAABAA010000030.1"/>
</dbReference>
<dbReference type="InterPro" id="IPR006311">
    <property type="entry name" value="TAT_signal"/>
</dbReference>
<dbReference type="EMBL" id="BAABAA010000030">
    <property type="protein sequence ID" value="GAA3600573.1"/>
    <property type="molecule type" value="Genomic_DNA"/>
</dbReference>
<dbReference type="InterPro" id="IPR058502">
    <property type="entry name" value="PLL-like_beta-prop"/>
</dbReference>
<accession>A0ABP6Z9P3</accession>
<keyword evidence="4" id="KW-1185">Reference proteome</keyword>